<organism evidence="3 4">
    <name type="scientific">Halosimplex aquaticum</name>
    <dbReference type="NCBI Taxonomy" id="3026162"/>
    <lineage>
        <taxon>Archaea</taxon>
        <taxon>Methanobacteriati</taxon>
        <taxon>Methanobacteriota</taxon>
        <taxon>Stenosarchaea group</taxon>
        <taxon>Halobacteria</taxon>
        <taxon>Halobacteriales</taxon>
        <taxon>Haloarculaceae</taxon>
        <taxon>Halosimplex</taxon>
    </lineage>
</organism>
<dbReference type="GeneID" id="78820089"/>
<evidence type="ECO:0000256" key="1">
    <source>
        <dbReference type="SAM" id="MobiDB-lite"/>
    </source>
</evidence>
<accession>A0ABD5Y608</accession>
<dbReference type="SUPFAM" id="SSF46785">
    <property type="entry name" value="Winged helix' DNA-binding domain"/>
    <property type="match status" value="1"/>
</dbReference>
<proteinExistence type="predicted"/>
<dbReference type="SMART" id="SM00529">
    <property type="entry name" value="HTH_DTXR"/>
    <property type="match status" value="1"/>
</dbReference>
<dbReference type="RefSeq" id="WP_274325394.1">
    <property type="nucleotide sequence ID" value="NZ_CP118158.1"/>
</dbReference>
<dbReference type="PANTHER" id="PTHR33238:SF7">
    <property type="entry name" value="IRON-DEPENDENT TRANSCRIPTIONAL REGULATOR"/>
    <property type="match status" value="1"/>
</dbReference>
<dbReference type="Pfam" id="PF01325">
    <property type="entry name" value="Fe_dep_repress"/>
    <property type="match status" value="1"/>
</dbReference>
<evidence type="ECO:0000313" key="4">
    <source>
        <dbReference type="Proteomes" id="UP001596432"/>
    </source>
</evidence>
<dbReference type="InterPro" id="IPR036388">
    <property type="entry name" value="WH-like_DNA-bd_sf"/>
</dbReference>
<gene>
    <name evidence="3" type="ORF">ACFQMA_08230</name>
</gene>
<name>A0ABD5Y608_9EURY</name>
<evidence type="ECO:0000313" key="3">
    <source>
        <dbReference type="EMBL" id="MFC7139824.1"/>
    </source>
</evidence>
<dbReference type="Proteomes" id="UP001596432">
    <property type="component" value="Unassembled WGS sequence"/>
</dbReference>
<dbReference type="PROSITE" id="PS50944">
    <property type="entry name" value="HTH_DTXR"/>
    <property type="match status" value="1"/>
</dbReference>
<dbReference type="InterPro" id="IPR022689">
    <property type="entry name" value="Iron_dep_repressor"/>
</dbReference>
<keyword evidence="4" id="KW-1185">Reference proteome</keyword>
<protein>
    <submittedName>
        <fullName evidence="3">Metal-dependent transcriptional regulator</fullName>
    </submittedName>
</protein>
<dbReference type="Gene3D" id="1.10.10.10">
    <property type="entry name" value="Winged helix-like DNA-binding domain superfamily/Winged helix DNA-binding domain"/>
    <property type="match status" value="1"/>
</dbReference>
<dbReference type="EMBL" id="JBHTAS010000001">
    <property type="protein sequence ID" value="MFC7139824.1"/>
    <property type="molecule type" value="Genomic_DNA"/>
</dbReference>
<dbReference type="PANTHER" id="PTHR33238">
    <property type="entry name" value="IRON (METAL) DEPENDENT REPRESSOR, DTXR FAMILY"/>
    <property type="match status" value="1"/>
</dbReference>
<dbReference type="InterPro" id="IPR036390">
    <property type="entry name" value="WH_DNA-bd_sf"/>
</dbReference>
<comment type="caution">
    <text evidence="3">The sequence shown here is derived from an EMBL/GenBank/DDBJ whole genome shotgun (WGS) entry which is preliminary data.</text>
</comment>
<feature type="domain" description="HTH dtxR-type" evidence="2">
    <location>
        <begin position="27"/>
        <end position="82"/>
    </location>
</feature>
<reference evidence="3 4" key="1">
    <citation type="journal article" date="2019" name="Int. J. Syst. Evol. Microbiol.">
        <title>The Global Catalogue of Microorganisms (GCM) 10K type strain sequencing project: providing services to taxonomists for standard genome sequencing and annotation.</title>
        <authorList>
            <consortium name="The Broad Institute Genomics Platform"/>
            <consortium name="The Broad Institute Genome Sequencing Center for Infectious Disease"/>
            <person name="Wu L."/>
            <person name="Ma J."/>
        </authorList>
    </citation>
    <scope>NUCLEOTIDE SEQUENCE [LARGE SCALE GENOMIC DNA]</scope>
    <source>
        <strain evidence="3 4">XZYJT29</strain>
    </source>
</reference>
<feature type="region of interest" description="Disordered" evidence="1">
    <location>
        <begin position="1"/>
        <end position="22"/>
    </location>
</feature>
<sequence length="155" mass="17105">MSSDYRTGSAPDPSPEPSDVERTTARYLFAISTLSTDTEERIATGELKEYLGVTPASVTEMVAKLDERGLVDYEKYQGVRLTGRGEGIASGIAWRLCIVTSFFDSVLETGLDEETAFDIGFTLPEDGVYRLRERMEASCLEVCPESDRHETCCPA</sequence>
<evidence type="ECO:0000259" key="2">
    <source>
        <dbReference type="PROSITE" id="PS50944"/>
    </source>
</evidence>
<dbReference type="AlphaFoldDB" id="A0ABD5Y608"/>
<dbReference type="InterPro" id="IPR050536">
    <property type="entry name" value="DtxR_MntR_Metal-Reg"/>
</dbReference>
<dbReference type="InterPro" id="IPR022687">
    <property type="entry name" value="HTH_DTXR"/>
</dbReference>